<dbReference type="Gene3D" id="3.30.70.1070">
    <property type="entry name" value="Sporulation related repeat"/>
    <property type="match status" value="1"/>
</dbReference>
<evidence type="ECO:0000259" key="4">
    <source>
        <dbReference type="Pfam" id="PF09992"/>
    </source>
</evidence>
<evidence type="ECO:0008006" key="7">
    <source>
        <dbReference type="Google" id="ProtNLM"/>
    </source>
</evidence>
<dbReference type="InterPro" id="IPR007730">
    <property type="entry name" value="SPOR-like_dom"/>
</dbReference>
<feature type="signal peptide" evidence="2">
    <location>
        <begin position="1"/>
        <end position="26"/>
    </location>
</feature>
<dbReference type="Pfam" id="PF05036">
    <property type="entry name" value="SPOR"/>
    <property type="match status" value="1"/>
</dbReference>
<evidence type="ECO:0000256" key="2">
    <source>
        <dbReference type="SAM" id="SignalP"/>
    </source>
</evidence>
<dbReference type="PANTHER" id="PTHR40446">
    <property type="entry name" value="N-ACETYLGLUCOSAMINE-1-PHOSPHODIESTER ALPHA-N-ACETYLGLUCOSAMINIDASE"/>
    <property type="match status" value="1"/>
</dbReference>
<accession>A0A9W6Q1I9</accession>
<feature type="domain" description="Phosphodiester glycosidase" evidence="4">
    <location>
        <begin position="342"/>
        <end position="533"/>
    </location>
</feature>
<evidence type="ECO:0000313" key="6">
    <source>
        <dbReference type="Proteomes" id="UP001165124"/>
    </source>
</evidence>
<dbReference type="Pfam" id="PF09992">
    <property type="entry name" value="NAGPA"/>
    <property type="match status" value="1"/>
</dbReference>
<feature type="region of interest" description="Disordered" evidence="1">
    <location>
        <begin position="21"/>
        <end position="42"/>
    </location>
</feature>
<sequence>MKRTLVAAAVSVGSAAALLSPSPAAASQAGGPAARLPLGPPGLREERATERLAPGVTLTSIVRGHRSDADAWTLHVRLPVSGDPGPRPDPDRATAVIAPKETAEGVARQLAEAGFRPRVEAVHGPRFADVRPGLVGYTVRVGRYATEAQAQKDLAALTAAGFRAGTSYTAQDGGATTGPWRVHVLTIDPRRFRGRVAASAGGALSELDKVSDLVRASGAIAGVNGTYFTPQGRGGPAGLYALDGRVLSEASNGRSAMFLPESGGGVRFARVSSRFAVRAADGARRELDGLNRVPGEVHNCGGVGGDRPTERPQHDVTCTDPDELVAFTAEYGASSPSGAGAEAVLDRDGRVTELRDARGTAIPAGGRTVQAVGAAADWLRAHARPGTRLSFTKRLLADGRPVTLKPRVSVVGGGPRLVRDGKVWVDAANDGLVHIDDDESFYYNWVLRRNPRTMAGVDARGRLLLVAADGRAAGRSEGLSIAEAAAVMKALGAVQAMNLDGGGSTAMARAGGALVNRPSDAAGERSVGDAVLLLPD</sequence>
<evidence type="ECO:0000313" key="5">
    <source>
        <dbReference type="EMBL" id="GLW67061.1"/>
    </source>
</evidence>
<feature type="compositionally biased region" description="Low complexity" evidence="1">
    <location>
        <begin position="21"/>
        <end position="37"/>
    </location>
</feature>
<evidence type="ECO:0000256" key="1">
    <source>
        <dbReference type="SAM" id="MobiDB-lite"/>
    </source>
</evidence>
<dbReference type="Proteomes" id="UP001165124">
    <property type="component" value="Unassembled WGS sequence"/>
</dbReference>
<name>A0A9W6Q1I9_9ACTN</name>
<feature type="domain" description="SPOR" evidence="3">
    <location>
        <begin position="100"/>
        <end position="163"/>
    </location>
</feature>
<protein>
    <recommendedName>
        <fullName evidence="7">Sporulation domain-containing protein</fullName>
    </recommendedName>
</protein>
<proteinExistence type="predicted"/>
<evidence type="ECO:0000259" key="3">
    <source>
        <dbReference type="Pfam" id="PF05036"/>
    </source>
</evidence>
<dbReference type="RefSeq" id="WP_067915649.1">
    <property type="nucleotide sequence ID" value="NZ_BSRZ01000019.1"/>
</dbReference>
<feature type="chain" id="PRO_5040851398" description="Sporulation domain-containing protein" evidence="2">
    <location>
        <begin position="27"/>
        <end position="536"/>
    </location>
</feature>
<dbReference type="AlphaFoldDB" id="A0A9W6Q1I9"/>
<dbReference type="PANTHER" id="PTHR40446:SF2">
    <property type="entry name" value="N-ACETYLGLUCOSAMINE-1-PHOSPHODIESTER ALPHA-N-ACETYLGLUCOSAMINIDASE"/>
    <property type="match status" value="1"/>
</dbReference>
<organism evidence="5 6">
    <name type="scientific">Actinomadura rubrobrunea</name>
    <dbReference type="NCBI Taxonomy" id="115335"/>
    <lineage>
        <taxon>Bacteria</taxon>
        <taxon>Bacillati</taxon>
        <taxon>Actinomycetota</taxon>
        <taxon>Actinomycetes</taxon>
        <taxon>Streptosporangiales</taxon>
        <taxon>Thermomonosporaceae</taxon>
        <taxon>Actinomadura</taxon>
    </lineage>
</organism>
<dbReference type="InterPro" id="IPR018711">
    <property type="entry name" value="NAGPA"/>
</dbReference>
<comment type="caution">
    <text evidence="5">The sequence shown here is derived from an EMBL/GenBank/DDBJ whole genome shotgun (WGS) entry which is preliminary data.</text>
</comment>
<keyword evidence="2" id="KW-0732">Signal</keyword>
<keyword evidence="6" id="KW-1185">Reference proteome</keyword>
<gene>
    <name evidence="5" type="ORF">Arub01_53040</name>
</gene>
<dbReference type="InterPro" id="IPR036680">
    <property type="entry name" value="SPOR-like_sf"/>
</dbReference>
<reference evidence="5" key="1">
    <citation type="submission" date="2023-02" db="EMBL/GenBank/DDBJ databases">
        <title>Actinomadura rubrobrunea NBRC 14622.</title>
        <authorList>
            <person name="Ichikawa N."/>
            <person name="Sato H."/>
            <person name="Tonouchi N."/>
        </authorList>
    </citation>
    <scope>NUCLEOTIDE SEQUENCE</scope>
    <source>
        <strain evidence="5">NBRC 14622</strain>
    </source>
</reference>
<dbReference type="GO" id="GO:0042834">
    <property type="term" value="F:peptidoglycan binding"/>
    <property type="evidence" value="ECO:0007669"/>
    <property type="project" value="InterPro"/>
</dbReference>
<dbReference type="EMBL" id="BSRZ01000019">
    <property type="protein sequence ID" value="GLW67061.1"/>
    <property type="molecule type" value="Genomic_DNA"/>
</dbReference>